<sequence>MDVFHIQWRNASNLDYLRLLSKYDPILKYPGKAVSLSDPELINFVWTLCRVSQYFYNFSNYPEEMFDQLMVIFQRLSKTHKILQSVMMFNSSIFLITFYGNYDRPEAARVWDRSIRLPTLKRILDGIKEGLVRKCSFSELVTMAFSVTILISVNSCDSNSAWRSNLKNCYRLLVKASELLPSVNAQDESDLAAINLYQVIREWFFNVEFLAMVSSDNGGEITIKTPLDVVFAGSSTNKLISLDNGVNTLRGYSGELNPILHKLYNFLEIQRKKGKNLSGTNLLRLIYRNDDAELSKEAKAFGYELLWDLQRLDNTYRPLKILDLRMDITLKNIDRAFRMGVEFYLAFFFVGKRDPQVVSLRLRAILEMIYAIPYYYTCGIALHWIIYICALGSFIIGDDSLYEGFVDILTKISTKGMFVPQKSIERLNYIKNMVHANDYDNLTDPHQDFIVY</sequence>
<keyword evidence="3" id="KW-1185">Reference proteome</keyword>
<evidence type="ECO:0000313" key="2">
    <source>
        <dbReference type="EMBL" id="VEU22226.1"/>
    </source>
</evidence>
<keyword evidence="1" id="KW-0472">Membrane</keyword>
<reference evidence="2 3" key="1">
    <citation type="submission" date="2018-12" db="EMBL/GenBank/DDBJ databases">
        <authorList>
            <person name="Tiukova I."/>
            <person name="Dainat J."/>
        </authorList>
    </citation>
    <scope>NUCLEOTIDE SEQUENCE [LARGE SCALE GENOMIC DNA]</scope>
</reference>
<accession>A0A448YMW1</accession>
<dbReference type="STRING" id="13370.A0A448YMW1"/>
<dbReference type="OrthoDB" id="3994232at2759"/>
<proteinExistence type="predicted"/>
<dbReference type="EMBL" id="CAACVR010000021">
    <property type="protein sequence ID" value="VEU22226.1"/>
    <property type="molecule type" value="Genomic_DNA"/>
</dbReference>
<organism evidence="2 3">
    <name type="scientific">Brettanomyces naardenensis</name>
    <name type="common">Yeast</name>
    <dbReference type="NCBI Taxonomy" id="13370"/>
    <lineage>
        <taxon>Eukaryota</taxon>
        <taxon>Fungi</taxon>
        <taxon>Dikarya</taxon>
        <taxon>Ascomycota</taxon>
        <taxon>Saccharomycotina</taxon>
        <taxon>Pichiomycetes</taxon>
        <taxon>Pichiales</taxon>
        <taxon>Pichiaceae</taxon>
        <taxon>Brettanomyces</taxon>
    </lineage>
</organism>
<gene>
    <name evidence="2" type="ORF">BRENAR_LOCUS2958</name>
</gene>
<keyword evidence="1" id="KW-0812">Transmembrane</keyword>
<dbReference type="Proteomes" id="UP000290900">
    <property type="component" value="Unassembled WGS sequence"/>
</dbReference>
<keyword evidence="1" id="KW-1133">Transmembrane helix</keyword>
<dbReference type="InParanoid" id="A0A448YMW1"/>
<evidence type="ECO:0000313" key="3">
    <source>
        <dbReference type="Proteomes" id="UP000290900"/>
    </source>
</evidence>
<evidence type="ECO:0000256" key="1">
    <source>
        <dbReference type="SAM" id="Phobius"/>
    </source>
</evidence>
<feature type="transmembrane region" description="Helical" evidence="1">
    <location>
        <begin position="374"/>
        <end position="396"/>
    </location>
</feature>
<name>A0A448YMW1_BRENA</name>
<protein>
    <submittedName>
        <fullName evidence="2">DEKNAAC103244</fullName>
    </submittedName>
</protein>
<dbReference type="AlphaFoldDB" id="A0A448YMW1"/>